<evidence type="ECO:0000313" key="3">
    <source>
        <dbReference type="Proteomes" id="UP000437709"/>
    </source>
</evidence>
<organism evidence="2 3">
    <name type="scientific">Georgenia subflava</name>
    <dbReference type="NCBI Taxonomy" id="1622177"/>
    <lineage>
        <taxon>Bacteria</taxon>
        <taxon>Bacillati</taxon>
        <taxon>Actinomycetota</taxon>
        <taxon>Actinomycetes</taxon>
        <taxon>Micrococcales</taxon>
        <taxon>Bogoriellaceae</taxon>
        <taxon>Georgenia</taxon>
    </lineage>
</organism>
<feature type="domain" description="NAD(P)-binding" evidence="1">
    <location>
        <begin position="8"/>
        <end position="182"/>
    </location>
</feature>
<gene>
    <name evidence="2" type="ORF">GB881_04645</name>
</gene>
<dbReference type="RefSeq" id="WP_152196167.1">
    <property type="nucleotide sequence ID" value="NZ_VUKD01000004.1"/>
</dbReference>
<name>A0A6N7EI99_9MICO</name>
<dbReference type="OrthoDB" id="9771302at2"/>
<dbReference type="InterPro" id="IPR016040">
    <property type="entry name" value="NAD(P)-bd_dom"/>
</dbReference>
<accession>A0A6N7EI99</accession>
<dbReference type="EMBL" id="WHPC01000010">
    <property type="protein sequence ID" value="MPV36345.1"/>
    <property type="molecule type" value="Genomic_DNA"/>
</dbReference>
<dbReference type="PANTHER" id="PTHR12126:SF11">
    <property type="entry name" value="NADH DEHYDROGENASE [UBIQUINONE] 1 ALPHA SUBCOMPLEX SUBUNIT 9, MITOCHONDRIAL"/>
    <property type="match status" value="1"/>
</dbReference>
<dbReference type="InterPro" id="IPR051207">
    <property type="entry name" value="ComplexI_NDUFA9_subunit"/>
</dbReference>
<dbReference type="Gene3D" id="3.40.50.720">
    <property type="entry name" value="NAD(P)-binding Rossmann-like Domain"/>
    <property type="match status" value="1"/>
</dbReference>
<dbReference type="Pfam" id="PF13460">
    <property type="entry name" value="NAD_binding_10"/>
    <property type="match status" value="1"/>
</dbReference>
<comment type="caution">
    <text evidence="2">The sequence shown here is derived from an EMBL/GenBank/DDBJ whole genome shotgun (WGS) entry which is preliminary data.</text>
</comment>
<evidence type="ECO:0000259" key="1">
    <source>
        <dbReference type="Pfam" id="PF13460"/>
    </source>
</evidence>
<dbReference type="GO" id="GO:0044877">
    <property type="term" value="F:protein-containing complex binding"/>
    <property type="evidence" value="ECO:0007669"/>
    <property type="project" value="TreeGrafter"/>
</dbReference>
<protein>
    <submittedName>
        <fullName evidence="2">NAD(P)H-binding protein</fullName>
    </submittedName>
</protein>
<dbReference type="PANTHER" id="PTHR12126">
    <property type="entry name" value="NADH-UBIQUINONE OXIDOREDUCTASE 39 KDA SUBUNIT-RELATED"/>
    <property type="match status" value="1"/>
</dbReference>
<proteinExistence type="predicted"/>
<reference evidence="2 3" key="1">
    <citation type="submission" date="2019-10" db="EMBL/GenBank/DDBJ databases">
        <title>Georgenia wutianyii sp. nov. and Georgenia yuyongxinii sp. nov. isolated from plateau pika (Ochotona curzoniae) in the Qinghai-Tibet plateau of China.</title>
        <authorList>
            <person name="Tian Z."/>
        </authorList>
    </citation>
    <scope>NUCLEOTIDE SEQUENCE [LARGE SCALE GENOMIC DNA]</scope>
    <source>
        <strain evidence="2 3">JCM 19765</strain>
    </source>
</reference>
<dbReference type="Proteomes" id="UP000437709">
    <property type="component" value="Unassembled WGS sequence"/>
</dbReference>
<dbReference type="InterPro" id="IPR036291">
    <property type="entry name" value="NAD(P)-bd_dom_sf"/>
</dbReference>
<dbReference type="SUPFAM" id="SSF51735">
    <property type="entry name" value="NAD(P)-binding Rossmann-fold domains"/>
    <property type="match status" value="1"/>
</dbReference>
<dbReference type="AlphaFoldDB" id="A0A6N7EI99"/>
<sequence>MTTVLVTGASGQVGRALVPLLLASGYEVRAMSRDERPGGDGLQWVSGDLATGAGLAEAVDGVSAVVHLASAPYRRGYTRKVDVDGTARLVRLARSAGVAHVVFLSIVGVEDVPWGFYRTKLAAEEIVRTAGVGWTVLRSTQFHTFTDRVLTRSARLGALVVDPGIRSQTVDLRDVAARLVGVVGSGPAGRVLELGGPEVLDAEQAAREWLAVRGRRRPVVRLRVPGRLGAAFRGDHLITDAEPQGRTTWRAYLEASG</sequence>
<keyword evidence="3" id="KW-1185">Reference proteome</keyword>
<evidence type="ECO:0000313" key="2">
    <source>
        <dbReference type="EMBL" id="MPV36345.1"/>
    </source>
</evidence>